<dbReference type="Proteomes" id="UP000520814">
    <property type="component" value="Unassembled WGS sequence"/>
</dbReference>
<evidence type="ECO:0000313" key="2">
    <source>
        <dbReference type="Proteomes" id="UP000520814"/>
    </source>
</evidence>
<proteinExistence type="predicted"/>
<name>A0A7W9SRF2_ARMRO</name>
<dbReference type="EMBL" id="JACHGW010000002">
    <property type="protein sequence ID" value="MBB6050873.1"/>
    <property type="molecule type" value="Genomic_DNA"/>
</dbReference>
<comment type="caution">
    <text evidence="1">The sequence shown here is derived from an EMBL/GenBank/DDBJ whole genome shotgun (WGS) entry which is preliminary data.</text>
</comment>
<organism evidence="1 2">
    <name type="scientific">Armatimonas rosea</name>
    <dbReference type="NCBI Taxonomy" id="685828"/>
    <lineage>
        <taxon>Bacteria</taxon>
        <taxon>Bacillati</taxon>
        <taxon>Armatimonadota</taxon>
        <taxon>Armatimonadia</taxon>
        <taxon>Armatimonadales</taxon>
        <taxon>Armatimonadaceae</taxon>
        <taxon>Armatimonas</taxon>
    </lineage>
</organism>
<accession>A0A7W9SRF2</accession>
<evidence type="ECO:0000313" key="1">
    <source>
        <dbReference type="EMBL" id="MBB6050873.1"/>
    </source>
</evidence>
<reference evidence="1 2" key="1">
    <citation type="submission" date="2020-08" db="EMBL/GenBank/DDBJ databases">
        <title>Genomic Encyclopedia of Type Strains, Phase IV (KMG-IV): sequencing the most valuable type-strain genomes for metagenomic binning, comparative biology and taxonomic classification.</title>
        <authorList>
            <person name="Goeker M."/>
        </authorList>
    </citation>
    <scope>NUCLEOTIDE SEQUENCE [LARGE SCALE GENOMIC DNA]</scope>
    <source>
        <strain evidence="1 2">DSM 23562</strain>
    </source>
</reference>
<sequence length="120" mass="13612">MAKLPAQFRFITRIRFPEVYFLSVDNADPSPTFLARFHNNKPPVKARSAVKPRRFEVVDKVTEKEGILLSANTVRWITVSQAKVETGWHKDGRGGTFGTCLVEKQKSGWVVLYYAIRGVS</sequence>
<gene>
    <name evidence="1" type="ORF">HNQ39_002664</name>
</gene>
<keyword evidence="2" id="KW-1185">Reference proteome</keyword>
<protein>
    <submittedName>
        <fullName evidence="1">Uncharacterized protein</fullName>
    </submittedName>
</protein>
<dbReference type="AlphaFoldDB" id="A0A7W9SRF2"/>